<feature type="non-terminal residue" evidence="17">
    <location>
        <position position="1"/>
    </location>
</feature>
<evidence type="ECO:0000256" key="8">
    <source>
        <dbReference type="ARBA" id="ARBA00023002"/>
    </source>
</evidence>
<dbReference type="Gene3D" id="1.10.630.10">
    <property type="entry name" value="Cytochrome P450"/>
    <property type="match status" value="2"/>
</dbReference>
<dbReference type="InterPro" id="IPR001128">
    <property type="entry name" value="Cyt_P450"/>
</dbReference>
<dbReference type="GO" id="GO:0004507">
    <property type="term" value="F:steroid 11-beta-monooxygenase activity"/>
    <property type="evidence" value="ECO:0007669"/>
    <property type="project" value="UniProtKB-EC"/>
</dbReference>
<evidence type="ECO:0000256" key="2">
    <source>
        <dbReference type="ARBA" id="ARBA00004325"/>
    </source>
</evidence>
<evidence type="ECO:0000313" key="18">
    <source>
        <dbReference type="Proteomes" id="UP000611227"/>
    </source>
</evidence>
<feature type="non-terminal residue" evidence="17">
    <location>
        <position position="437"/>
    </location>
</feature>
<comment type="caution">
    <text evidence="17">The sequence shown here is derived from an EMBL/GenBank/DDBJ whole genome shotgun (WGS) entry which is preliminary data.</text>
</comment>
<dbReference type="PANTHER" id="PTHR24279">
    <property type="entry name" value="CYTOCHROME P450"/>
    <property type="match status" value="1"/>
</dbReference>
<dbReference type="GO" id="GO:0071375">
    <property type="term" value="P:cellular response to peptide hormone stimulus"/>
    <property type="evidence" value="ECO:0007669"/>
    <property type="project" value="TreeGrafter"/>
</dbReference>
<dbReference type="PANTHER" id="PTHR24279:SF1">
    <property type="entry name" value="CYTOCHROME P450 11B2, MITOCHONDRIAL"/>
    <property type="match status" value="1"/>
</dbReference>
<proteinExistence type="inferred from homology"/>
<keyword evidence="11" id="KW-0496">Mitochondrion</keyword>
<keyword evidence="6 15" id="KW-0479">Metal-binding</keyword>
<protein>
    <recommendedName>
        <fullName evidence="4">steroid 11beta-monooxygenase</fullName>
        <ecNumber evidence="4">1.14.15.4</ecNumber>
    </recommendedName>
    <alternativeName>
        <fullName evidence="14">Cytochrome P450C11</fullName>
    </alternativeName>
</protein>
<accession>A0A852C3L6</accession>
<evidence type="ECO:0000256" key="7">
    <source>
        <dbReference type="ARBA" id="ARBA00022946"/>
    </source>
</evidence>
<dbReference type="PROSITE" id="PS00086">
    <property type="entry name" value="CYTOCHROME_P450"/>
    <property type="match status" value="1"/>
</dbReference>
<comment type="cofactor">
    <cofactor evidence="1 15">
        <name>heme</name>
        <dbReference type="ChEBI" id="CHEBI:30413"/>
    </cofactor>
</comment>
<dbReference type="InterPro" id="IPR002401">
    <property type="entry name" value="Cyt_P450_E_grp-I"/>
</dbReference>
<dbReference type="GO" id="GO:0006704">
    <property type="term" value="P:glucocorticoid biosynthetic process"/>
    <property type="evidence" value="ECO:0007669"/>
    <property type="project" value="TreeGrafter"/>
</dbReference>
<comment type="similarity">
    <text evidence="3 16">Belongs to the cytochrome P450 family.</text>
</comment>
<evidence type="ECO:0000256" key="15">
    <source>
        <dbReference type="PIRSR" id="PIRSR602401-1"/>
    </source>
</evidence>
<keyword evidence="7" id="KW-0809">Transit peptide</keyword>
<evidence type="ECO:0000256" key="14">
    <source>
        <dbReference type="ARBA" id="ARBA00042800"/>
    </source>
</evidence>
<organism evidence="17 18">
    <name type="scientific">Ramphastos sulfuratus</name>
    <dbReference type="NCBI Taxonomy" id="322582"/>
    <lineage>
        <taxon>Eukaryota</taxon>
        <taxon>Metazoa</taxon>
        <taxon>Chordata</taxon>
        <taxon>Craniata</taxon>
        <taxon>Vertebrata</taxon>
        <taxon>Euteleostomi</taxon>
        <taxon>Archelosauria</taxon>
        <taxon>Archosauria</taxon>
        <taxon>Dinosauria</taxon>
        <taxon>Saurischia</taxon>
        <taxon>Theropoda</taxon>
        <taxon>Coelurosauria</taxon>
        <taxon>Aves</taxon>
        <taxon>Neognathae</taxon>
        <taxon>Neoaves</taxon>
        <taxon>Telluraves</taxon>
        <taxon>Coraciimorphae</taxon>
        <taxon>Piciformes</taxon>
        <taxon>Ramphastidae</taxon>
        <taxon>Ramphastos</taxon>
    </lineage>
</organism>
<evidence type="ECO:0000256" key="11">
    <source>
        <dbReference type="ARBA" id="ARBA00023128"/>
    </source>
</evidence>
<dbReference type="InterPro" id="IPR017972">
    <property type="entry name" value="Cyt_P450_CS"/>
</dbReference>
<evidence type="ECO:0000256" key="5">
    <source>
        <dbReference type="ARBA" id="ARBA00022617"/>
    </source>
</evidence>
<evidence type="ECO:0000256" key="6">
    <source>
        <dbReference type="ARBA" id="ARBA00022723"/>
    </source>
</evidence>
<dbReference type="PRINTS" id="PR00463">
    <property type="entry name" value="EP450I"/>
</dbReference>
<dbReference type="Proteomes" id="UP000611227">
    <property type="component" value="Unassembled WGS sequence"/>
</dbReference>
<sequence length="437" mass="49216">VKPYEAIPRDGANRWLNLYRLWRDGGFQHFHHHMEKTFRKLGPIYRLGLGDTCGRCVNVLLPRDAAQLFRAEGTFPRRMGIEAWSTHRQLRNHQKGLFLLNGPAWRSDRLALNPALLSPAAGRHFAWLLDAVAQDFVRGLRRRLDLSPGRALTLDLHPLIFRFTLEASTYALYGERLGLLGGGLTAGGAEKFLAALETMLSTTLPLLFVPPPLLRRINPPLWRDHLAAWDVIFQHGKLRGAGRQITALPLLFTLLELGRNPGVQRELRQELLGGTHGKGIPGTPPQPRPLPELLGELPLLRAAIKETLRLYPVGITVQRYPATDVVLHNYHVPAGTLCQVALYALGRSPEVFSNPQRYDPKRWLLKEATTSFRALAFGFGARQCIGRRLAEVEMMLFLGHVLRNFTVEAVSTEDIPTVFRFILMPEKPLLLTLRALD</sequence>
<dbReference type="EC" id="1.14.15.4" evidence="4"/>
<dbReference type="Pfam" id="PF00067">
    <property type="entry name" value="p450"/>
    <property type="match status" value="2"/>
</dbReference>
<evidence type="ECO:0000256" key="12">
    <source>
        <dbReference type="ARBA" id="ARBA00023136"/>
    </source>
</evidence>
<dbReference type="GO" id="GO:0005743">
    <property type="term" value="C:mitochondrial inner membrane"/>
    <property type="evidence" value="ECO:0007669"/>
    <property type="project" value="TreeGrafter"/>
</dbReference>
<reference evidence="17" key="1">
    <citation type="submission" date="2019-09" db="EMBL/GenBank/DDBJ databases">
        <title>Bird 10,000 Genomes (B10K) Project - Family phase.</title>
        <authorList>
            <person name="Zhang G."/>
        </authorList>
    </citation>
    <scope>NUCLEOTIDE SEQUENCE</scope>
    <source>
        <strain evidence="17">B10K-DU-001-30</strain>
        <tissue evidence="17">Muscle</tissue>
    </source>
</reference>
<dbReference type="InterPro" id="IPR036396">
    <property type="entry name" value="Cyt_P450_sf"/>
</dbReference>
<dbReference type="AlphaFoldDB" id="A0A852C3L6"/>
<evidence type="ECO:0000256" key="9">
    <source>
        <dbReference type="ARBA" id="ARBA00023004"/>
    </source>
</evidence>
<dbReference type="GO" id="GO:0032342">
    <property type="term" value="P:aldosterone biosynthetic process"/>
    <property type="evidence" value="ECO:0007669"/>
    <property type="project" value="TreeGrafter"/>
</dbReference>
<dbReference type="GO" id="GO:0020037">
    <property type="term" value="F:heme binding"/>
    <property type="evidence" value="ECO:0007669"/>
    <property type="project" value="InterPro"/>
</dbReference>
<evidence type="ECO:0000256" key="16">
    <source>
        <dbReference type="RuleBase" id="RU000461"/>
    </source>
</evidence>
<keyword evidence="9 15" id="KW-0408">Iron</keyword>
<comment type="subcellular location">
    <subcellularLocation>
        <location evidence="2">Mitochondrion membrane</location>
    </subcellularLocation>
</comment>
<keyword evidence="13" id="KW-0755">Steroidogenesis</keyword>
<dbReference type="GO" id="GO:0005506">
    <property type="term" value="F:iron ion binding"/>
    <property type="evidence" value="ECO:0007669"/>
    <property type="project" value="InterPro"/>
</dbReference>
<name>A0A852C3L6_9PICI</name>
<keyword evidence="10 16" id="KW-0503">Monooxygenase</keyword>
<dbReference type="GO" id="GO:0034650">
    <property type="term" value="P:cortisol metabolic process"/>
    <property type="evidence" value="ECO:0007669"/>
    <property type="project" value="TreeGrafter"/>
</dbReference>
<dbReference type="EMBL" id="WBNM01021044">
    <property type="protein sequence ID" value="NXP75759.1"/>
    <property type="molecule type" value="Genomic_DNA"/>
</dbReference>
<dbReference type="GO" id="GO:0008203">
    <property type="term" value="P:cholesterol metabolic process"/>
    <property type="evidence" value="ECO:0007669"/>
    <property type="project" value="TreeGrafter"/>
</dbReference>
<evidence type="ECO:0000256" key="3">
    <source>
        <dbReference type="ARBA" id="ARBA00010617"/>
    </source>
</evidence>
<dbReference type="InterPro" id="IPR050479">
    <property type="entry name" value="CYP11_CYP27_families"/>
</dbReference>
<dbReference type="PRINTS" id="PR00385">
    <property type="entry name" value="P450"/>
</dbReference>
<dbReference type="GO" id="GO:0047783">
    <property type="term" value="F:corticosterone 18-monooxygenase activity"/>
    <property type="evidence" value="ECO:0007669"/>
    <property type="project" value="TreeGrafter"/>
</dbReference>
<keyword evidence="5 15" id="KW-0349">Heme</keyword>
<evidence type="ECO:0000256" key="4">
    <source>
        <dbReference type="ARBA" id="ARBA00012767"/>
    </source>
</evidence>
<feature type="binding site" description="axial binding residue" evidence="15">
    <location>
        <position position="384"/>
    </location>
    <ligand>
        <name>heme</name>
        <dbReference type="ChEBI" id="CHEBI:30413"/>
    </ligand>
    <ligandPart>
        <name>Fe</name>
        <dbReference type="ChEBI" id="CHEBI:18248"/>
    </ligandPart>
</feature>
<evidence type="ECO:0000256" key="1">
    <source>
        <dbReference type="ARBA" id="ARBA00001971"/>
    </source>
</evidence>
<keyword evidence="12" id="KW-0472">Membrane</keyword>
<dbReference type="SUPFAM" id="SSF48264">
    <property type="entry name" value="Cytochrome P450"/>
    <property type="match status" value="1"/>
</dbReference>
<evidence type="ECO:0000256" key="13">
    <source>
        <dbReference type="ARBA" id="ARBA00023250"/>
    </source>
</evidence>
<keyword evidence="8 16" id="KW-0560">Oxidoreductase</keyword>
<gene>
    <name evidence="17" type="primary">Cyp11b</name>
    <name evidence="17" type="ORF">RAMSUL_R14200</name>
</gene>
<keyword evidence="18" id="KW-1185">Reference proteome</keyword>
<evidence type="ECO:0000256" key="10">
    <source>
        <dbReference type="ARBA" id="ARBA00023033"/>
    </source>
</evidence>
<evidence type="ECO:0000313" key="17">
    <source>
        <dbReference type="EMBL" id="NXP75759.1"/>
    </source>
</evidence>